<evidence type="ECO:0000259" key="1">
    <source>
        <dbReference type="Pfam" id="PF13456"/>
    </source>
</evidence>
<keyword evidence="2" id="KW-0808">Transferase</keyword>
<dbReference type="GO" id="GO:0004523">
    <property type="term" value="F:RNA-DNA hybrid ribonuclease activity"/>
    <property type="evidence" value="ECO:0007669"/>
    <property type="project" value="InterPro"/>
</dbReference>
<dbReference type="GO" id="GO:0003964">
    <property type="term" value="F:RNA-directed DNA polymerase activity"/>
    <property type="evidence" value="ECO:0007669"/>
    <property type="project" value="UniProtKB-KW"/>
</dbReference>
<keyword evidence="2" id="KW-0695">RNA-directed DNA polymerase</keyword>
<dbReference type="PANTHER" id="PTHR47074:SF61">
    <property type="entry name" value="RNASE H TYPE-1 DOMAIN-CONTAINING PROTEIN"/>
    <property type="match status" value="1"/>
</dbReference>
<proteinExistence type="predicted"/>
<dbReference type="OrthoDB" id="993340at2759"/>
<dbReference type="InterPro" id="IPR002156">
    <property type="entry name" value="RNaseH_domain"/>
</dbReference>
<dbReference type="SUPFAM" id="SSF53098">
    <property type="entry name" value="Ribonuclease H-like"/>
    <property type="match status" value="1"/>
</dbReference>
<dbReference type="EMBL" id="SMMG02000006">
    <property type="protein sequence ID" value="KAA3469411.1"/>
    <property type="molecule type" value="Genomic_DNA"/>
</dbReference>
<dbReference type="Pfam" id="PF13456">
    <property type="entry name" value="RVT_3"/>
    <property type="match status" value="1"/>
</dbReference>
<dbReference type="CDD" id="cd06222">
    <property type="entry name" value="RNase_H_like"/>
    <property type="match status" value="1"/>
</dbReference>
<dbReference type="PANTHER" id="PTHR47074">
    <property type="entry name" value="BNAC02G40300D PROTEIN"/>
    <property type="match status" value="1"/>
</dbReference>
<dbReference type="InterPro" id="IPR036397">
    <property type="entry name" value="RNaseH_sf"/>
</dbReference>
<accession>A0A5B6VJY4</accession>
<keyword evidence="3" id="KW-1185">Reference proteome</keyword>
<dbReference type="InterPro" id="IPR012337">
    <property type="entry name" value="RNaseH-like_sf"/>
</dbReference>
<feature type="domain" description="RNase H type-1" evidence="1">
    <location>
        <begin position="24"/>
        <end position="143"/>
    </location>
</feature>
<dbReference type="Gene3D" id="3.30.420.10">
    <property type="entry name" value="Ribonuclease H-like superfamily/Ribonuclease H"/>
    <property type="match status" value="1"/>
</dbReference>
<reference evidence="3" key="1">
    <citation type="journal article" date="2019" name="Plant Biotechnol. J.">
        <title>Genome sequencing of the Australian wild diploid species Gossypium australe highlights disease resistance and delayed gland morphogenesis.</title>
        <authorList>
            <person name="Cai Y."/>
            <person name="Cai X."/>
            <person name="Wang Q."/>
            <person name="Wang P."/>
            <person name="Zhang Y."/>
            <person name="Cai C."/>
            <person name="Xu Y."/>
            <person name="Wang K."/>
            <person name="Zhou Z."/>
            <person name="Wang C."/>
            <person name="Geng S."/>
            <person name="Li B."/>
            <person name="Dong Q."/>
            <person name="Hou Y."/>
            <person name="Wang H."/>
            <person name="Ai P."/>
            <person name="Liu Z."/>
            <person name="Yi F."/>
            <person name="Sun M."/>
            <person name="An G."/>
            <person name="Cheng J."/>
            <person name="Zhang Y."/>
            <person name="Shi Q."/>
            <person name="Xie Y."/>
            <person name="Shi X."/>
            <person name="Chang Y."/>
            <person name="Huang F."/>
            <person name="Chen Y."/>
            <person name="Hong S."/>
            <person name="Mi L."/>
            <person name="Sun Q."/>
            <person name="Zhang L."/>
            <person name="Zhou B."/>
            <person name="Peng R."/>
            <person name="Zhang X."/>
            <person name="Liu F."/>
        </authorList>
    </citation>
    <scope>NUCLEOTIDE SEQUENCE [LARGE SCALE GENOMIC DNA]</scope>
    <source>
        <strain evidence="3">cv. PA1801</strain>
    </source>
</reference>
<dbReference type="InterPro" id="IPR052929">
    <property type="entry name" value="RNase_H-like_EbsB-rel"/>
</dbReference>
<comment type="caution">
    <text evidence="2">The sequence shown here is derived from an EMBL/GenBank/DDBJ whole genome shotgun (WGS) entry which is preliminary data.</text>
</comment>
<protein>
    <submittedName>
        <fullName evidence="2">Reverse transcriptase</fullName>
    </submittedName>
</protein>
<keyword evidence="2" id="KW-0548">Nucleotidyltransferase</keyword>
<name>A0A5B6VJY4_9ROSI</name>
<organism evidence="2 3">
    <name type="scientific">Gossypium australe</name>
    <dbReference type="NCBI Taxonomy" id="47621"/>
    <lineage>
        <taxon>Eukaryota</taxon>
        <taxon>Viridiplantae</taxon>
        <taxon>Streptophyta</taxon>
        <taxon>Embryophyta</taxon>
        <taxon>Tracheophyta</taxon>
        <taxon>Spermatophyta</taxon>
        <taxon>Magnoliopsida</taxon>
        <taxon>eudicotyledons</taxon>
        <taxon>Gunneridae</taxon>
        <taxon>Pentapetalae</taxon>
        <taxon>rosids</taxon>
        <taxon>malvids</taxon>
        <taxon>Malvales</taxon>
        <taxon>Malvaceae</taxon>
        <taxon>Malvoideae</taxon>
        <taxon>Gossypium</taxon>
    </lineage>
</organism>
<dbReference type="AlphaFoldDB" id="A0A5B6VJY4"/>
<evidence type="ECO:0000313" key="2">
    <source>
        <dbReference type="EMBL" id="KAA3469411.1"/>
    </source>
</evidence>
<sequence length="182" mass="20745">MGVFHRSLSKELWNPPDIGFIKLNFDETFQNDSRTFTTAVLAKNPEGEVVGAKTYLFEDVVDTFVAEVRACERAILFAVEMGFRRLLVEGDSLSVIKKLKTKGEDRSILRPIIQHIRILENSFENASDLFVPRLVNGAAHTLALEKRRRQISGIWVDGVPKSVKIIVERDQMDWTQSHQVSF</sequence>
<gene>
    <name evidence="2" type="ORF">EPI10_015203</name>
</gene>
<dbReference type="Proteomes" id="UP000325315">
    <property type="component" value="Unassembled WGS sequence"/>
</dbReference>
<dbReference type="GO" id="GO:0003676">
    <property type="term" value="F:nucleic acid binding"/>
    <property type="evidence" value="ECO:0007669"/>
    <property type="project" value="InterPro"/>
</dbReference>
<evidence type="ECO:0000313" key="3">
    <source>
        <dbReference type="Proteomes" id="UP000325315"/>
    </source>
</evidence>
<dbReference type="InterPro" id="IPR044730">
    <property type="entry name" value="RNase_H-like_dom_plant"/>
</dbReference>